<comment type="similarity">
    <text evidence="2 10">Belongs to the glycosyltransferase 31 family.</text>
</comment>
<keyword evidence="9 10" id="KW-0472">Membrane</keyword>
<keyword evidence="5 10" id="KW-0812">Transmembrane</keyword>
<dbReference type="PANTHER" id="PTHR11214">
    <property type="entry name" value="BETA-1,3-N-ACETYLGLUCOSAMINYLTRANSFERASE"/>
    <property type="match status" value="1"/>
</dbReference>
<dbReference type="EC" id="2.4.1.-" evidence="10"/>
<keyword evidence="12" id="KW-1185">Reference proteome</keyword>
<dbReference type="OrthoDB" id="115198at2759"/>
<feature type="transmembrane region" description="Helical" evidence="10">
    <location>
        <begin position="25"/>
        <end position="45"/>
    </location>
</feature>
<proteinExistence type="inferred from homology"/>
<sequence>MNVRQNPQHLGVFLSQLCRLRTHQWCFILFNVLLFHMLLFGADLLEEYFLRSLPLSYSDAKTLEIRERARKLDTALLKANLSRSYTVSSATCSDQEIFLLVLICSSPGNRTRRNAIRQTWGNVTDTVGYAVLTLFVLGRPASAEAQQEIDEESQKHRDIIEGSFIDCPATQTQKMMMIVEWVVTFCPHARYALKTDEEMFVGIPSLAGYLLSLTQLEDVYSGRVIHQGVPDRDPQSPSFVPIHQYPEEFYPDYCDRRAFVMSQDVVRKVFVAAQDVPTSVPADVFIGICAKKAGITPIHSSRFSGEKHISYNRCCYKFIFTSSNMNEDELFKDWKETSDGKDCSLLETYYSLVSCRVLTYIDKFKQFNLDRIKSEAFHFSD</sequence>
<keyword evidence="7 10" id="KW-1133">Transmembrane helix</keyword>
<evidence type="ECO:0000256" key="4">
    <source>
        <dbReference type="ARBA" id="ARBA00022679"/>
    </source>
</evidence>
<dbReference type="Proteomes" id="UP000472261">
    <property type="component" value="Unplaced"/>
</dbReference>
<organism evidence="11 12">
    <name type="scientific">Phasianus colchicus</name>
    <name type="common">Common pheasant</name>
    <dbReference type="NCBI Taxonomy" id="9054"/>
    <lineage>
        <taxon>Eukaryota</taxon>
        <taxon>Metazoa</taxon>
        <taxon>Chordata</taxon>
        <taxon>Craniata</taxon>
        <taxon>Vertebrata</taxon>
        <taxon>Euteleostomi</taxon>
        <taxon>Archelosauria</taxon>
        <taxon>Archosauria</taxon>
        <taxon>Dinosauria</taxon>
        <taxon>Saurischia</taxon>
        <taxon>Theropoda</taxon>
        <taxon>Coelurosauria</taxon>
        <taxon>Aves</taxon>
        <taxon>Neognathae</taxon>
        <taxon>Galloanserae</taxon>
        <taxon>Galliformes</taxon>
        <taxon>Phasianidae</taxon>
        <taxon>Phasianinae</taxon>
        <taxon>Phasianus</taxon>
    </lineage>
</organism>
<dbReference type="Gene3D" id="3.90.550.50">
    <property type="match status" value="1"/>
</dbReference>
<protein>
    <recommendedName>
        <fullName evidence="10">Hexosyltransferase</fullName>
        <ecNumber evidence="10">2.4.1.-</ecNumber>
    </recommendedName>
</protein>
<evidence type="ECO:0000256" key="3">
    <source>
        <dbReference type="ARBA" id="ARBA00022676"/>
    </source>
</evidence>
<dbReference type="KEGG" id="pcoc:116234436"/>
<evidence type="ECO:0000256" key="5">
    <source>
        <dbReference type="ARBA" id="ARBA00022692"/>
    </source>
</evidence>
<dbReference type="GO" id="GO:0000139">
    <property type="term" value="C:Golgi membrane"/>
    <property type="evidence" value="ECO:0007669"/>
    <property type="project" value="UniProtKB-SubCell"/>
</dbReference>
<gene>
    <name evidence="11" type="primary">LOC116234436</name>
</gene>
<keyword evidence="4" id="KW-0808">Transferase</keyword>
<dbReference type="GO" id="GO:0016758">
    <property type="term" value="F:hexosyltransferase activity"/>
    <property type="evidence" value="ECO:0007669"/>
    <property type="project" value="InterPro"/>
</dbReference>
<dbReference type="Pfam" id="PF01762">
    <property type="entry name" value="Galactosyl_T"/>
    <property type="match status" value="1"/>
</dbReference>
<comment type="subcellular location">
    <subcellularLocation>
        <location evidence="1 10">Golgi apparatus membrane</location>
        <topology evidence="1 10">Single-pass type II membrane protein</topology>
    </subcellularLocation>
</comment>
<keyword evidence="3 10" id="KW-0328">Glycosyltransferase</keyword>
<reference evidence="11" key="1">
    <citation type="submission" date="2025-08" db="UniProtKB">
        <authorList>
            <consortium name="Ensembl"/>
        </authorList>
    </citation>
    <scope>IDENTIFICATION</scope>
</reference>
<reference evidence="11" key="2">
    <citation type="submission" date="2025-09" db="UniProtKB">
        <authorList>
            <consortium name="Ensembl"/>
        </authorList>
    </citation>
    <scope>IDENTIFICATION</scope>
</reference>
<evidence type="ECO:0000256" key="1">
    <source>
        <dbReference type="ARBA" id="ARBA00004323"/>
    </source>
</evidence>
<dbReference type="AlphaFoldDB" id="A0A669Q9A9"/>
<evidence type="ECO:0000256" key="2">
    <source>
        <dbReference type="ARBA" id="ARBA00008661"/>
    </source>
</evidence>
<evidence type="ECO:0000256" key="9">
    <source>
        <dbReference type="ARBA" id="ARBA00023136"/>
    </source>
</evidence>
<evidence type="ECO:0000313" key="11">
    <source>
        <dbReference type="Ensembl" id="ENSPCLP00000016260.1"/>
    </source>
</evidence>
<dbReference type="OMA" id="VFKEVPM"/>
<dbReference type="FunFam" id="3.90.550.50:FF:000025">
    <property type="entry name" value="Hexosyltransferase"/>
    <property type="match status" value="1"/>
</dbReference>
<evidence type="ECO:0000256" key="7">
    <source>
        <dbReference type="ARBA" id="ARBA00022989"/>
    </source>
</evidence>
<dbReference type="GeneID" id="116234436"/>
<dbReference type="PANTHER" id="PTHR11214:SF29">
    <property type="entry name" value="BETA-1,3-GALACTOSYLTRANSFERASE 9"/>
    <property type="match status" value="1"/>
</dbReference>
<dbReference type="InterPro" id="IPR002659">
    <property type="entry name" value="Glyco_trans_31"/>
</dbReference>
<evidence type="ECO:0000256" key="10">
    <source>
        <dbReference type="RuleBase" id="RU363063"/>
    </source>
</evidence>
<keyword evidence="8 10" id="KW-0333">Golgi apparatus</keyword>
<evidence type="ECO:0000256" key="6">
    <source>
        <dbReference type="ARBA" id="ARBA00022968"/>
    </source>
</evidence>
<dbReference type="GO" id="GO:0006493">
    <property type="term" value="P:protein O-linked glycosylation"/>
    <property type="evidence" value="ECO:0007669"/>
    <property type="project" value="TreeGrafter"/>
</dbReference>
<name>A0A669Q9A9_PHACC</name>
<evidence type="ECO:0000256" key="8">
    <source>
        <dbReference type="ARBA" id="ARBA00023034"/>
    </source>
</evidence>
<dbReference type="RefSeq" id="XP_031457920.1">
    <property type="nucleotide sequence ID" value="XM_031602060.1"/>
</dbReference>
<accession>A0A669Q9A9</accession>
<dbReference type="Ensembl" id="ENSPCLT00000021384.1">
    <property type="protein sequence ID" value="ENSPCLP00000016260.1"/>
    <property type="gene ID" value="ENSPCLG00000013215.1"/>
</dbReference>
<keyword evidence="6 10" id="KW-0735">Signal-anchor</keyword>
<evidence type="ECO:0000313" key="12">
    <source>
        <dbReference type="Proteomes" id="UP000472261"/>
    </source>
</evidence>